<keyword evidence="1" id="KW-0812">Transmembrane</keyword>
<name>G0UK49_TRYCI</name>
<gene>
    <name evidence="2" type="ORF">TCIL3000_3_1840</name>
</gene>
<protein>
    <submittedName>
        <fullName evidence="2">Uncharacterized protein TCIL3000_3_1840</fullName>
    </submittedName>
</protein>
<accession>G0UK49</accession>
<reference evidence="2" key="1">
    <citation type="journal article" date="2012" name="Proc. Natl. Acad. Sci. U.S.A.">
        <title>Antigenic diversity is generated by distinct evolutionary mechanisms in African trypanosome species.</title>
        <authorList>
            <person name="Jackson A.P."/>
            <person name="Berry A."/>
            <person name="Aslett M."/>
            <person name="Allison H.C."/>
            <person name="Burton P."/>
            <person name="Vavrova-Anderson J."/>
            <person name="Brown R."/>
            <person name="Browne H."/>
            <person name="Corton N."/>
            <person name="Hauser H."/>
            <person name="Gamble J."/>
            <person name="Gilderthorp R."/>
            <person name="Marcello L."/>
            <person name="McQuillan J."/>
            <person name="Otto T.D."/>
            <person name="Quail M.A."/>
            <person name="Sanders M.J."/>
            <person name="van Tonder A."/>
            <person name="Ginger M.L."/>
            <person name="Field M.C."/>
            <person name="Barry J.D."/>
            <person name="Hertz-Fowler C."/>
            <person name="Berriman M."/>
        </authorList>
    </citation>
    <scope>NUCLEOTIDE SEQUENCE</scope>
    <source>
        <strain evidence="2">IL3000</strain>
    </source>
</reference>
<feature type="transmembrane region" description="Helical" evidence="1">
    <location>
        <begin position="91"/>
        <end position="111"/>
    </location>
</feature>
<dbReference type="EMBL" id="HE575316">
    <property type="protein sequence ID" value="CCC89754.1"/>
    <property type="molecule type" value="Genomic_DNA"/>
</dbReference>
<dbReference type="AlphaFoldDB" id="G0UK49"/>
<keyword evidence="1" id="KW-0472">Membrane</keyword>
<keyword evidence="1" id="KW-1133">Transmembrane helix</keyword>
<evidence type="ECO:0000313" key="2">
    <source>
        <dbReference type="EMBL" id="CCC89754.1"/>
    </source>
</evidence>
<sequence>MILSIVPYYWPSVEKCAAASKYSVPPSSRRGYNGKQFFVDGTENDVYRDMTPFPELYHLCFSFCIPVTSGDHAMLLSCLFGSPNNISDGALHLFFFFIFKLLVNLIFSLFICCDECLPLALPVNRKRDSFSSRFLPQSSFNFLFVCVSRPSLSLPFSLLSVL</sequence>
<organism evidence="2">
    <name type="scientific">Trypanosoma congolense (strain IL3000)</name>
    <dbReference type="NCBI Taxonomy" id="1068625"/>
    <lineage>
        <taxon>Eukaryota</taxon>
        <taxon>Discoba</taxon>
        <taxon>Euglenozoa</taxon>
        <taxon>Kinetoplastea</taxon>
        <taxon>Metakinetoplastina</taxon>
        <taxon>Trypanosomatida</taxon>
        <taxon>Trypanosomatidae</taxon>
        <taxon>Trypanosoma</taxon>
        <taxon>Nannomonas</taxon>
    </lineage>
</organism>
<dbReference type="VEuPathDB" id="TriTrypDB:TcIL3000_3_1840"/>
<evidence type="ECO:0000256" key="1">
    <source>
        <dbReference type="SAM" id="Phobius"/>
    </source>
</evidence>
<proteinExistence type="predicted"/>